<evidence type="ECO:0000313" key="2">
    <source>
        <dbReference type="EnsemblPlants" id="OPUNC07G16440.1"/>
    </source>
</evidence>
<dbReference type="AlphaFoldDB" id="A0A0E0LLU7"/>
<dbReference type="Gramene" id="OPUNC07G16440.1">
    <property type="protein sequence ID" value="OPUNC07G16440.1"/>
    <property type="gene ID" value="OPUNC07G16440"/>
</dbReference>
<dbReference type="EnsemblPlants" id="OPUNC07G16440.1">
    <property type="protein sequence ID" value="OPUNC07G16440.1"/>
    <property type="gene ID" value="OPUNC07G16440"/>
</dbReference>
<evidence type="ECO:0000256" key="1">
    <source>
        <dbReference type="SAM" id="MobiDB-lite"/>
    </source>
</evidence>
<dbReference type="Proteomes" id="UP000026962">
    <property type="component" value="Chromosome 7"/>
</dbReference>
<feature type="region of interest" description="Disordered" evidence="1">
    <location>
        <begin position="1"/>
        <end position="27"/>
    </location>
</feature>
<proteinExistence type="predicted"/>
<sequence length="76" mass="8165">MLPPIAVSKTNVASVTGRSTTMSSGVTSGRLKTTYLSTLPYGPPPIATGHNIGHIKRRPPQPLRLVARSVDPTSWW</sequence>
<organism evidence="2">
    <name type="scientific">Oryza punctata</name>
    <name type="common">Red rice</name>
    <dbReference type="NCBI Taxonomy" id="4537"/>
    <lineage>
        <taxon>Eukaryota</taxon>
        <taxon>Viridiplantae</taxon>
        <taxon>Streptophyta</taxon>
        <taxon>Embryophyta</taxon>
        <taxon>Tracheophyta</taxon>
        <taxon>Spermatophyta</taxon>
        <taxon>Magnoliopsida</taxon>
        <taxon>Liliopsida</taxon>
        <taxon>Poales</taxon>
        <taxon>Poaceae</taxon>
        <taxon>BOP clade</taxon>
        <taxon>Oryzoideae</taxon>
        <taxon>Oryzeae</taxon>
        <taxon>Oryzinae</taxon>
        <taxon>Oryza</taxon>
    </lineage>
</organism>
<evidence type="ECO:0000313" key="3">
    <source>
        <dbReference type="Proteomes" id="UP000026962"/>
    </source>
</evidence>
<reference evidence="2" key="1">
    <citation type="submission" date="2015-04" db="UniProtKB">
        <authorList>
            <consortium name="EnsemblPlants"/>
        </authorList>
    </citation>
    <scope>IDENTIFICATION</scope>
</reference>
<keyword evidence="3" id="KW-1185">Reference proteome</keyword>
<protein>
    <submittedName>
        <fullName evidence="2">Uncharacterized protein</fullName>
    </submittedName>
</protein>
<reference evidence="2" key="2">
    <citation type="submission" date="2018-05" db="EMBL/GenBank/DDBJ databases">
        <title>OpunRS2 (Oryza punctata Reference Sequence Version 2).</title>
        <authorList>
            <person name="Zhang J."/>
            <person name="Kudrna D."/>
            <person name="Lee S."/>
            <person name="Talag J."/>
            <person name="Welchert J."/>
            <person name="Wing R.A."/>
        </authorList>
    </citation>
    <scope>NUCLEOTIDE SEQUENCE [LARGE SCALE GENOMIC DNA]</scope>
</reference>
<name>A0A0E0LLU7_ORYPU</name>
<feature type="compositionally biased region" description="Polar residues" evidence="1">
    <location>
        <begin position="8"/>
        <end position="27"/>
    </location>
</feature>
<dbReference type="HOGENOM" id="CLU_2658797_0_0_1"/>
<accession>A0A0E0LLU7</accession>